<gene>
    <name evidence="3" type="ORF">KCU98_g4053</name>
</gene>
<dbReference type="EMBL" id="JAHFXS010000309">
    <property type="protein sequence ID" value="KAG9986412.1"/>
    <property type="molecule type" value="Genomic_DNA"/>
</dbReference>
<keyword evidence="2" id="KW-0812">Transmembrane</keyword>
<evidence type="ECO:0000256" key="2">
    <source>
        <dbReference type="SAM" id="Phobius"/>
    </source>
</evidence>
<comment type="caution">
    <text evidence="3">The sequence shown here is derived from an EMBL/GenBank/DDBJ whole genome shotgun (WGS) entry which is preliminary data.</text>
</comment>
<feature type="transmembrane region" description="Helical" evidence="2">
    <location>
        <begin position="477"/>
        <end position="499"/>
    </location>
</feature>
<feature type="transmembrane region" description="Helical" evidence="2">
    <location>
        <begin position="134"/>
        <end position="159"/>
    </location>
</feature>
<feature type="compositionally biased region" description="Basic and acidic residues" evidence="1">
    <location>
        <begin position="1192"/>
        <end position="1207"/>
    </location>
</feature>
<dbReference type="Proteomes" id="UP000729357">
    <property type="component" value="Unassembled WGS sequence"/>
</dbReference>
<feature type="compositionally biased region" description="Polar residues" evidence="1">
    <location>
        <begin position="1"/>
        <end position="12"/>
    </location>
</feature>
<dbReference type="AlphaFoldDB" id="A0A9P8G138"/>
<sequence>MLSTTPSISHASLTEDEADLGHQPPSPSERLILSDVHARDSEAPTHAVPQSVDNDDDAGYESMTNTNRNLPESHNAVFTALAVYWGHLEYRVKVLMPWKLMSNKPQPAGQSVLLDYVSPMQPVVLLSSARASHWPVLTAAIGSILIIVMTVVSTSLFVLEQTVLEQDQVPMTVSSRINDSSFDQNVIDSSPVLSALTIISGNLSMEYPLGTNQQVATDVFSPSKEAVGISSLLTARVNVTTSDLDCRHGNITHAQFLAEENYLQVDVSDGSCQSGQLNVTVANSNDTISWLFQTTASCPDKVTQMILGFVKFKIPPYTGSDQFMDETVNETPRAMNSSSINSTILFCEPRYSFENADVTFNSTNIQSITNQTTVATSASAMSGKMMIDGFQNALMSAKVSINSLATDFDVLLDALSAVSSSRTVDRYEDPANLKSDTRQLYSTVCAQIVHQYMRTTTSNTVMGTQWVKKSRLVLNELSLRLLEAGIAMLIVSTIIMSLVRPSIVGLGGLPTLGRVSAILARSDTFETALKGRGAQRAESMAEHLSSGFYSVRDLKPSDESGLCIQGSFPANEEATADREDLIRWWVPFALGKYTKWAIAILPLVLIVALEITYHFSRRAHGLGCFEQNARYSHYTWTLLPGSIMTTLKLLQQSLTFSIELLDPFSVLKRGSAAASNTLMTVFLSCNAMQACFRSVRTRRFAVFSIAFSTLLTPFLTIITSGLFVSLPIAATEPTTVTQKDRLLSPSDANVSTCADWSSDRLIAANLLVKESIPYPSGTFGDFVFPTLEFSTNGSIESYVGMHNASSLMANVTALQSNFICESLDPSDFRFYLGEHVLMGLDYKPKNYTAMNYTHAKFGGCACKPGSFPSLSKSFNMYNEPGQQPFAIYEYSPSWTCTDLDSWQDSDSLMRAYNDTPAACPNITLVHTNVTAHPPTMIGVACRYRVEQVPANLTYDLHEGVPSDAQPIGEGKVLDGYTPRCLQNPTNFEQIMDPSSLAGYSYARLMLAALNGSDPSTMLTSENLPILVDRVTQICNTFTTQYFSDKLRSDLYVAATVPATLSGSATRACVYQDRTSTTVLEVLLAVIFVCTITALWLFDAEQLIPKDPCSIAAQASLVAGAEFLRLIPPGSQALSNTKIAQLTPFKDHLFSIGWWTQEDGTRRCGIDTGQAEPEEQCKDEKTAVDVTDVELGEFHRRSMDHEQEENPDHPVQAGANAGTE</sequence>
<organism evidence="3 4">
    <name type="scientific">Aureobasidium melanogenum</name>
    <name type="common">Aureobasidium pullulans var. melanogenum</name>
    <dbReference type="NCBI Taxonomy" id="46634"/>
    <lineage>
        <taxon>Eukaryota</taxon>
        <taxon>Fungi</taxon>
        <taxon>Dikarya</taxon>
        <taxon>Ascomycota</taxon>
        <taxon>Pezizomycotina</taxon>
        <taxon>Dothideomycetes</taxon>
        <taxon>Dothideomycetidae</taxon>
        <taxon>Dothideales</taxon>
        <taxon>Saccotheciaceae</taxon>
        <taxon>Aureobasidium</taxon>
    </lineage>
</organism>
<protein>
    <submittedName>
        <fullName evidence="3">Uncharacterized protein</fullName>
    </submittedName>
</protein>
<reference evidence="3" key="1">
    <citation type="journal article" date="2021" name="J Fungi (Basel)">
        <title>Virulence traits and population genomics of the black yeast Aureobasidium melanogenum.</title>
        <authorList>
            <person name="Cernosa A."/>
            <person name="Sun X."/>
            <person name="Gostincar C."/>
            <person name="Fang C."/>
            <person name="Gunde-Cimerman N."/>
            <person name="Song Z."/>
        </authorList>
    </citation>
    <scope>NUCLEOTIDE SEQUENCE</scope>
    <source>
        <strain evidence="3">EXF-9298</strain>
    </source>
</reference>
<feature type="non-terminal residue" evidence="3">
    <location>
        <position position="1219"/>
    </location>
</feature>
<dbReference type="PANTHER" id="PTHR37544">
    <property type="entry name" value="SPRAY-RELATED"/>
    <property type="match status" value="1"/>
</dbReference>
<evidence type="ECO:0000313" key="4">
    <source>
        <dbReference type="Proteomes" id="UP000729357"/>
    </source>
</evidence>
<dbReference type="InterPro" id="IPR021840">
    <property type="entry name" value="DUF3433"/>
</dbReference>
<evidence type="ECO:0000313" key="3">
    <source>
        <dbReference type="EMBL" id="KAG9986412.1"/>
    </source>
</evidence>
<feature type="transmembrane region" description="Helical" evidence="2">
    <location>
        <begin position="700"/>
        <end position="724"/>
    </location>
</feature>
<keyword evidence="2" id="KW-0472">Membrane</keyword>
<keyword evidence="4" id="KW-1185">Reference proteome</keyword>
<evidence type="ECO:0000256" key="1">
    <source>
        <dbReference type="SAM" id="MobiDB-lite"/>
    </source>
</evidence>
<accession>A0A9P8G138</accession>
<proteinExistence type="predicted"/>
<reference evidence="3" key="2">
    <citation type="submission" date="2021-08" db="EMBL/GenBank/DDBJ databases">
        <authorList>
            <person name="Gostincar C."/>
            <person name="Sun X."/>
            <person name="Song Z."/>
            <person name="Gunde-Cimerman N."/>
        </authorList>
    </citation>
    <scope>NUCLEOTIDE SEQUENCE</scope>
    <source>
        <strain evidence="3">EXF-9298</strain>
    </source>
</reference>
<keyword evidence="2" id="KW-1133">Transmembrane helix</keyword>
<feature type="region of interest" description="Disordered" evidence="1">
    <location>
        <begin position="1"/>
        <end position="69"/>
    </location>
</feature>
<feature type="region of interest" description="Disordered" evidence="1">
    <location>
        <begin position="1192"/>
        <end position="1219"/>
    </location>
</feature>
<name>A0A9P8G138_AURME</name>
<dbReference type="PANTHER" id="PTHR37544:SF1">
    <property type="entry name" value="PHOSPHORIBOSYLAMINOIMIDAZOLE-SUCCINOCARBOXAMIDE SYNTHASE"/>
    <property type="match status" value="1"/>
</dbReference>
<feature type="transmembrane region" description="Helical" evidence="2">
    <location>
        <begin position="593"/>
        <end position="613"/>
    </location>
</feature>
<dbReference type="Pfam" id="PF11915">
    <property type="entry name" value="DUF3433"/>
    <property type="match status" value="2"/>
</dbReference>